<dbReference type="Proteomes" id="UP000007755">
    <property type="component" value="Unassembled WGS sequence"/>
</dbReference>
<dbReference type="PANTHER" id="PTHR11089">
    <property type="entry name" value="GTP-BINDING PROTEIN-RELATED"/>
    <property type="match status" value="1"/>
</dbReference>
<dbReference type="EMBL" id="GL885874">
    <property type="protein sequence ID" value="EGI71165.1"/>
    <property type="molecule type" value="Genomic_DNA"/>
</dbReference>
<keyword evidence="2" id="KW-0342">GTP-binding</keyword>
<evidence type="ECO:0000313" key="3">
    <source>
        <dbReference type="EMBL" id="EGI71165.1"/>
    </source>
</evidence>
<sequence length="52" mass="5672">MIFFLISGITKTMQIVQLDSKIKLLDSPGIVFASSDENSDDTSVALKNAVRI</sequence>
<dbReference type="STRING" id="103372.F4W3Q8"/>
<dbReference type="InterPro" id="IPR050755">
    <property type="entry name" value="TRAFAC_YlqF/YawG_RiboMat"/>
</dbReference>
<protein>
    <submittedName>
        <fullName evidence="3">Guanine nucleotide-binding protein-like 3-like protein</fullName>
    </submittedName>
</protein>
<dbReference type="PANTHER" id="PTHR11089:SF30">
    <property type="entry name" value="GUANINE NUCLEOTIDE-BINDING PROTEIN-LIKE 3 HOMOLOG"/>
    <property type="match status" value="1"/>
</dbReference>
<dbReference type="InParanoid" id="F4W3Q8"/>
<proteinExistence type="predicted"/>
<keyword evidence="1" id="KW-0547">Nucleotide-binding</keyword>
<keyword evidence="4" id="KW-1185">Reference proteome</keyword>
<evidence type="ECO:0000313" key="4">
    <source>
        <dbReference type="Proteomes" id="UP000007755"/>
    </source>
</evidence>
<gene>
    <name evidence="3" type="ORF">G5I_00003</name>
</gene>
<dbReference type="GO" id="GO:0005730">
    <property type="term" value="C:nucleolus"/>
    <property type="evidence" value="ECO:0007669"/>
    <property type="project" value="TreeGrafter"/>
</dbReference>
<dbReference type="GO" id="GO:0005525">
    <property type="term" value="F:GTP binding"/>
    <property type="evidence" value="ECO:0007669"/>
    <property type="project" value="UniProtKB-KW"/>
</dbReference>
<name>F4W3Q8_ACREC</name>
<accession>F4W3Q8</accession>
<dbReference type="OrthoDB" id="444945at2759"/>
<feature type="non-terminal residue" evidence="3">
    <location>
        <position position="52"/>
    </location>
</feature>
<evidence type="ECO:0000256" key="2">
    <source>
        <dbReference type="ARBA" id="ARBA00023134"/>
    </source>
</evidence>
<evidence type="ECO:0000256" key="1">
    <source>
        <dbReference type="ARBA" id="ARBA00022741"/>
    </source>
</evidence>
<reference evidence="3" key="1">
    <citation type="submission" date="2011-02" db="EMBL/GenBank/DDBJ databases">
        <title>The genome of the leaf-cutting ant Acromyrmex echinatior suggests key adaptations to social evolution and fungus farming.</title>
        <authorList>
            <person name="Nygaard S."/>
            <person name="Zhang G."/>
        </authorList>
    </citation>
    <scope>NUCLEOTIDE SEQUENCE</scope>
</reference>
<dbReference type="AlphaFoldDB" id="F4W3Q8"/>
<organism evidence="4">
    <name type="scientific">Acromyrmex echinatior</name>
    <name type="common">Panamanian leafcutter ant</name>
    <name type="synonym">Acromyrmex octospinosus echinatior</name>
    <dbReference type="NCBI Taxonomy" id="103372"/>
    <lineage>
        <taxon>Eukaryota</taxon>
        <taxon>Metazoa</taxon>
        <taxon>Ecdysozoa</taxon>
        <taxon>Arthropoda</taxon>
        <taxon>Hexapoda</taxon>
        <taxon>Insecta</taxon>
        <taxon>Pterygota</taxon>
        <taxon>Neoptera</taxon>
        <taxon>Endopterygota</taxon>
        <taxon>Hymenoptera</taxon>
        <taxon>Apocrita</taxon>
        <taxon>Aculeata</taxon>
        <taxon>Formicoidea</taxon>
        <taxon>Formicidae</taxon>
        <taxon>Myrmicinae</taxon>
        <taxon>Acromyrmex</taxon>
    </lineage>
</organism>